<comment type="caution">
    <text evidence="3">The sequence shown here is derived from an EMBL/GenBank/DDBJ whole genome shotgun (WGS) entry which is preliminary data.</text>
</comment>
<dbReference type="GO" id="GO:0016020">
    <property type="term" value="C:membrane"/>
    <property type="evidence" value="ECO:0007669"/>
    <property type="project" value="UniProtKB-SubCell"/>
</dbReference>
<gene>
    <name evidence="3" type="primary">Slc15a4</name>
    <name evidence="3" type="ORF">FREMAG_R15013</name>
</gene>
<dbReference type="InterPro" id="IPR036259">
    <property type="entry name" value="MFS_trans_sf"/>
</dbReference>
<proteinExistence type="predicted"/>
<keyword evidence="2" id="KW-0812">Transmembrane</keyword>
<dbReference type="AlphaFoldDB" id="A0A850VNS4"/>
<dbReference type="EMBL" id="WAAD01008191">
    <property type="protein sequence ID" value="NWH45186.1"/>
    <property type="molecule type" value="Genomic_DNA"/>
</dbReference>
<dbReference type="Proteomes" id="UP000632118">
    <property type="component" value="Unassembled WGS sequence"/>
</dbReference>
<evidence type="ECO:0000313" key="4">
    <source>
        <dbReference type="Proteomes" id="UP000632118"/>
    </source>
</evidence>
<comment type="subcellular location">
    <subcellularLocation>
        <location evidence="1">Membrane</location>
        <topology evidence="1">Multi-pass membrane protein</topology>
    </subcellularLocation>
</comment>
<keyword evidence="4" id="KW-1185">Reference proteome</keyword>
<name>A0A850VNS4_FREMA</name>
<protein>
    <submittedName>
        <fullName evidence="3">S15A4 protein</fullName>
    </submittedName>
</protein>
<feature type="transmembrane region" description="Helical" evidence="2">
    <location>
        <begin position="20"/>
        <end position="41"/>
    </location>
</feature>
<feature type="non-terminal residue" evidence="3">
    <location>
        <position position="1"/>
    </location>
</feature>
<evidence type="ECO:0000256" key="2">
    <source>
        <dbReference type="SAM" id="Phobius"/>
    </source>
</evidence>
<dbReference type="OrthoDB" id="8904098at2759"/>
<accession>A0A850VNS4</accession>
<sequence length="59" mass="6664">MGFFSPQFFLGNINGCQLNYYFFLLAAIQGATLLLFLIVSVKYDHQKSKMNEVAANGRI</sequence>
<evidence type="ECO:0000313" key="3">
    <source>
        <dbReference type="EMBL" id="NWH45186.1"/>
    </source>
</evidence>
<dbReference type="Gene3D" id="1.20.1250.20">
    <property type="entry name" value="MFS general substrate transporter like domains"/>
    <property type="match status" value="1"/>
</dbReference>
<keyword evidence="2" id="KW-0472">Membrane</keyword>
<feature type="non-terminal residue" evidence="3">
    <location>
        <position position="59"/>
    </location>
</feature>
<evidence type="ECO:0000256" key="1">
    <source>
        <dbReference type="ARBA" id="ARBA00004141"/>
    </source>
</evidence>
<reference evidence="3" key="1">
    <citation type="submission" date="2019-09" db="EMBL/GenBank/DDBJ databases">
        <title>Bird 10,000 Genomes (B10K) Project - Family phase.</title>
        <authorList>
            <person name="Zhang G."/>
        </authorList>
    </citation>
    <scope>NUCLEOTIDE SEQUENCE</scope>
    <source>
        <strain evidence="3">B10K-DU-002-48</strain>
        <tissue evidence="3">Muscle</tissue>
    </source>
</reference>
<organism evidence="3 4">
    <name type="scientific">Fregata magnificens</name>
    <name type="common">Magnificent frigatebird</name>
    <dbReference type="NCBI Taxonomy" id="37042"/>
    <lineage>
        <taxon>Eukaryota</taxon>
        <taxon>Metazoa</taxon>
        <taxon>Chordata</taxon>
        <taxon>Craniata</taxon>
        <taxon>Vertebrata</taxon>
        <taxon>Euteleostomi</taxon>
        <taxon>Archelosauria</taxon>
        <taxon>Archosauria</taxon>
        <taxon>Dinosauria</taxon>
        <taxon>Saurischia</taxon>
        <taxon>Theropoda</taxon>
        <taxon>Coelurosauria</taxon>
        <taxon>Aves</taxon>
        <taxon>Neognathae</taxon>
        <taxon>Neoaves</taxon>
        <taxon>Aequornithes</taxon>
        <taxon>Suliformes</taxon>
        <taxon>Fregatidae</taxon>
        <taxon>Fregata</taxon>
    </lineage>
</organism>
<keyword evidence="2" id="KW-1133">Transmembrane helix</keyword>